<gene>
    <name evidence="8" type="ORF">K4G66_02630</name>
</gene>
<evidence type="ECO:0000259" key="7">
    <source>
        <dbReference type="Pfam" id="PF04138"/>
    </source>
</evidence>
<evidence type="ECO:0000256" key="3">
    <source>
        <dbReference type="ARBA" id="ARBA00022692"/>
    </source>
</evidence>
<reference evidence="8" key="1">
    <citation type="journal article" date="2023" name="Comput. Struct. Biotechnol. J.">
        <title>Discovery of a novel marine Bacteroidetes with a rich repertoire of carbohydrate-active enzymes.</title>
        <authorList>
            <person name="Chen B."/>
            <person name="Liu G."/>
            <person name="Chen Q."/>
            <person name="Wang H."/>
            <person name="Liu L."/>
            <person name="Tang K."/>
        </authorList>
    </citation>
    <scope>NUCLEOTIDE SEQUENCE</scope>
    <source>
        <strain evidence="8">TK19036</strain>
    </source>
</reference>
<keyword evidence="3 6" id="KW-0812">Transmembrane</keyword>
<evidence type="ECO:0000256" key="4">
    <source>
        <dbReference type="ARBA" id="ARBA00022989"/>
    </source>
</evidence>
<evidence type="ECO:0000313" key="8">
    <source>
        <dbReference type="EMBL" id="WKN37606.1"/>
    </source>
</evidence>
<dbReference type="AlphaFoldDB" id="A0AA49GSI5"/>
<keyword evidence="4 6" id="KW-1133">Transmembrane helix</keyword>
<feature type="domain" description="GtrA/DPMS transmembrane" evidence="7">
    <location>
        <begin position="24"/>
        <end position="140"/>
    </location>
</feature>
<keyword evidence="5 6" id="KW-0472">Membrane</keyword>
<feature type="transmembrane region" description="Helical" evidence="6">
    <location>
        <begin position="52"/>
        <end position="75"/>
    </location>
</feature>
<dbReference type="GO" id="GO:0005886">
    <property type="term" value="C:plasma membrane"/>
    <property type="evidence" value="ECO:0007669"/>
    <property type="project" value="TreeGrafter"/>
</dbReference>
<accession>A0AA49GSI5</accession>
<protein>
    <submittedName>
        <fullName evidence="8">GtrA family protein</fullName>
    </submittedName>
</protein>
<evidence type="ECO:0000256" key="2">
    <source>
        <dbReference type="ARBA" id="ARBA00009399"/>
    </source>
</evidence>
<dbReference type="InterPro" id="IPR007267">
    <property type="entry name" value="GtrA_DPMS_TM"/>
</dbReference>
<organism evidence="8">
    <name type="scientific">Roseihalotalea indica</name>
    <dbReference type="NCBI Taxonomy" id="2867963"/>
    <lineage>
        <taxon>Bacteria</taxon>
        <taxon>Pseudomonadati</taxon>
        <taxon>Bacteroidota</taxon>
        <taxon>Cytophagia</taxon>
        <taxon>Cytophagales</taxon>
        <taxon>Catalimonadaceae</taxon>
        <taxon>Roseihalotalea</taxon>
    </lineage>
</organism>
<feature type="transmembrane region" description="Helical" evidence="6">
    <location>
        <begin position="87"/>
        <end position="108"/>
    </location>
</feature>
<evidence type="ECO:0000256" key="1">
    <source>
        <dbReference type="ARBA" id="ARBA00004141"/>
    </source>
</evidence>
<dbReference type="Pfam" id="PF04138">
    <property type="entry name" value="GtrA_DPMS_TM"/>
    <property type="match status" value="1"/>
</dbReference>
<sequence>MSQRTSLHQVKAFAAKLPWLQFLRYAAAGVVSVAIEYGMLVLMVEYVGHDHLLFANAIAFTIASVCNYFISRYWVFERGKHRTHVEMMAYFVSAGIGLLINQLVLWSLVEGISLDYRIAKIGAIGAVVLWNYWIRRTWVFKS</sequence>
<proteinExistence type="inferred from homology"/>
<dbReference type="PANTHER" id="PTHR38459:SF1">
    <property type="entry name" value="PROPHAGE BACTOPRENOL-LINKED GLUCOSE TRANSLOCASE HOMOLOG"/>
    <property type="match status" value="1"/>
</dbReference>
<dbReference type="EMBL" id="CP120682">
    <property type="protein sequence ID" value="WKN37606.1"/>
    <property type="molecule type" value="Genomic_DNA"/>
</dbReference>
<dbReference type="GO" id="GO:0000271">
    <property type="term" value="P:polysaccharide biosynthetic process"/>
    <property type="evidence" value="ECO:0007669"/>
    <property type="project" value="InterPro"/>
</dbReference>
<comment type="similarity">
    <text evidence="2">Belongs to the GtrA family.</text>
</comment>
<feature type="transmembrane region" description="Helical" evidence="6">
    <location>
        <begin position="114"/>
        <end position="134"/>
    </location>
</feature>
<comment type="subcellular location">
    <subcellularLocation>
        <location evidence="1">Membrane</location>
        <topology evidence="1">Multi-pass membrane protein</topology>
    </subcellularLocation>
</comment>
<feature type="transmembrane region" description="Helical" evidence="6">
    <location>
        <begin position="21"/>
        <end position="40"/>
    </location>
</feature>
<name>A0AA49GSI5_9BACT</name>
<evidence type="ECO:0000256" key="5">
    <source>
        <dbReference type="ARBA" id="ARBA00023136"/>
    </source>
</evidence>
<dbReference type="PANTHER" id="PTHR38459">
    <property type="entry name" value="PROPHAGE BACTOPRENOL-LINKED GLUCOSE TRANSLOCASE HOMOLOG"/>
    <property type="match status" value="1"/>
</dbReference>
<reference evidence="8" key="2">
    <citation type="journal article" date="2024" name="Antonie Van Leeuwenhoek">
        <title>Roseihalotalea indica gen. nov., sp. nov., a halophilic Bacteroidetes from mesopelagic Southwest Indian Ocean with higher carbohydrate metabolic potential.</title>
        <authorList>
            <person name="Chen B."/>
            <person name="Zhang M."/>
            <person name="Lin D."/>
            <person name="Ye J."/>
            <person name="Tang K."/>
        </authorList>
    </citation>
    <scope>NUCLEOTIDE SEQUENCE</scope>
    <source>
        <strain evidence="8">TK19036</strain>
    </source>
</reference>
<dbReference type="InterPro" id="IPR051401">
    <property type="entry name" value="GtrA_CellWall_Glycosyl"/>
</dbReference>
<evidence type="ECO:0000256" key="6">
    <source>
        <dbReference type="SAM" id="Phobius"/>
    </source>
</evidence>